<sequence length="139" mass="16207">MILCRRFVRVPFNILRLKHTIDYSKVPVLLEKDVEEMHVKGSGPGGQKVNKTSSCVVLKHLPTGIVVKCQETRYLEQNKKIARELLLTKVDNFINRENSIQSQLESKDDKKSQNREKKREKLKTLKEAWKTREFGDKSL</sequence>
<dbReference type="GO" id="GO:0003747">
    <property type="term" value="F:translation release factor activity"/>
    <property type="evidence" value="ECO:0007669"/>
    <property type="project" value="InterPro"/>
</dbReference>
<dbReference type="InterPro" id="IPR052405">
    <property type="entry name" value="Mito_Transl_Release_Factor"/>
</dbReference>
<evidence type="ECO:0000256" key="5">
    <source>
        <dbReference type="SAM" id="MobiDB-lite"/>
    </source>
</evidence>
<evidence type="ECO:0000313" key="7">
    <source>
        <dbReference type="EMBL" id="CAH1168398.1"/>
    </source>
</evidence>
<evidence type="ECO:0000256" key="2">
    <source>
        <dbReference type="ARBA" id="ARBA00010835"/>
    </source>
</evidence>
<dbReference type="PANTHER" id="PTHR46203">
    <property type="entry name" value="PROBABLE PEPTIDE CHAIN RELEASE FACTOR C12ORF65"/>
    <property type="match status" value="1"/>
</dbReference>
<gene>
    <name evidence="7" type="ORF">PHYEVI_LOCUS4984</name>
</gene>
<dbReference type="OrthoDB" id="277888at2759"/>
<reference evidence="7" key="1">
    <citation type="submission" date="2022-01" db="EMBL/GenBank/DDBJ databases">
        <authorList>
            <person name="King R."/>
        </authorList>
    </citation>
    <scope>NUCLEOTIDE SEQUENCE</scope>
</reference>
<evidence type="ECO:0000256" key="4">
    <source>
        <dbReference type="ARBA" id="ARBA00023128"/>
    </source>
</evidence>
<comment type="subcellular location">
    <subcellularLocation>
        <location evidence="1">Mitochondrion</location>
    </subcellularLocation>
</comment>
<proteinExistence type="inferred from homology"/>
<evidence type="ECO:0000256" key="1">
    <source>
        <dbReference type="ARBA" id="ARBA00004173"/>
    </source>
</evidence>
<evidence type="ECO:0000313" key="8">
    <source>
        <dbReference type="Proteomes" id="UP001153712"/>
    </source>
</evidence>
<evidence type="ECO:0000259" key="6">
    <source>
        <dbReference type="Pfam" id="PF00472"/>
    </source>
</evidence>
<dbReference type="Pfam" id="PF00472">
    <property type="entry name" value="RF-1"/>
    <property type="match status" value="1"/>
</dbReference>
<dbReference type="SUPFAM" id="SSF75620">
    <property type="entry name" value="Release factor"/>
    <property type="match status" value="1"/>
</dbReference>
<dbReference type="Gene3D" id="3.30.160.20">
    <property type="match status" value="1"/>
</dbReference>
<comment type="similarity">
    <text evidence="2">Belongs to the prokaryotic/mitochondrial release factor family.</text>
</comment>
<dbReference type="InterPro" id="IPR000352">
    <property type="entry name" value="Pep_chain_release_fac_I"/>
</dbReference>
<dbReference type="AlphaFoldDB" id="A0A9P0GTK3"/>
<keyword evidence="4" id="KW-0496">Mitochondrion</keyword>
<dbReference type="GO" id="GO:0005739">
    <property type="term" value="C:mitochondrion"/>
    <property type="evidence" value="ECO:0007669"/>
    <property type="project" value="UniProtKB-SubCell"/>
</dbReference>
<dbReference type="Proteomes" id="UP001153712">
    <property type="component" value="Chromosome 2"/>
</dbReference>
<feature type="domain" description="Prokaryotic-type class I peptide chain release factors" evidence="6">
    <location>
        <begin position="31"/>
        <end position="123"/>
    </location>
</feature>
<keyword evidence="8" id="KW-1185">Reference proteome</keyword>
<dbReference type="PANTHER" id="PTHR46203:SF1">
    <property type="entry name" value="MITOCHONDRIAL TRANSLATION RELEASE FACTOR IN RESCUE"/>
    <property type="match status" value="1"/>
</dbReference>
<accession>A0A9P0GTK3</accession>
<evidence type="ECO:0000256" key="3">
    <source>
        <dbReference type="ARBA" id="ARBA00022946"/>
    </source>
</evidence>
<protein>
    <recommendedName>
        <fullName evidence="6">Prokaryotic-type class I peptide chain release factors domain-containing protein</fullName>
    </recommendedName>
</protein>
<organism evidence="7 8">
    <name type="scientific">Phyllotreta striolata</name>
    <name type="common">Striped flea beetle</name>
    <name type="synonym">Crioceris striolata</name>
    <dbReference type="NCBI Taxonomy" id="444603"/>
    <lineage>
        <taxon>Eukaryota</taxon>
        <taxon>Metazoa</taxon>
        <taxon>Ecdysozoa</taxon>
        <taxon>Arthropoda</taxon>
        <taxon>Hexapoda</taxon>
        <taxon>Insecta</taxon>
        <taxon>Pterygota</taxon>
        <taxon>Neoptera</taxon>
        <taxon>Endopterygota</taxon>
        <taxon>Coleoptera</taxon>
        <taxon>Polyphaga</taxon>
        <taxon>Cucujiformia</taxon>
        <taxon>Chrysomeloidea</taxon>
        <taxon>Chrysomelidae</taxon>
        <taxon>Galerucinae</taxon>
        <taxon>Alticini</taxon>
        <taxon>Phyllotreta</taxon>
    </lineage>
</organism>
<keyword evidence="3" id="KW-0809">Transit peptide</keyword>
<name>A0A9P0GTK3_PHYSR</name>
<dbReference type="InterPro" id="IPR045853">
    <property type="entry name" value="Pep_chain_release_fac_I_sf"/>
</dbReference>
<feature type="region of interest" description="Disordered" evidence="5">
    <location>
        <begin position="101"/>
        <end position="122"/>
    </location>
</feature>
<feature type="compositionally biased region" description="Basic and acidic residues" evidence="5">
    <location>
        <begin position="105"/>
        <end position="122"/>
    </location>
</feature>
<dbReference type="EMBL" id="OU900095">
    <property type="protein sequence ID" value="CAH1168398.1"/>
    <property type="molecule type" value="Genomic_DNA"/>
</dbReference>